<name>A0AAF0F1E7_9BASI</name>
<dbReference type="Proteomes" id="UP001217754">
    <property type="component" value="Chromosome 8"/>
</dbReference>
<sequence>MIRRRGKPAPPPPPLPTLPFEVVVRILKYLFQSDQSATGKLLSLNSGVQRALFPVVYARVELHTSTALARFAELVRERPEAARAVRSLWIGPSHARSDLLSILSAPLPGDSAYLESLREEVYTHTRFVLRACRRLKDVALSGSLVSAAVVHSYGTACQPVRLTSINPHSFVSGFDAPIFRKVQDLTVCDINLSFSEADAIRRLPALKCFEYTSPKDYGDVVRDITVLRKLLALDDASLEDSLARLLLDARPSWLQRLHFRAVPQRAKKVVAALKEALETAPRGVDIAQAELAHEFVNEWDALRDLVFNAQGDYSRQVLGDDVGSWVDPSHALEQLRAEWRQRSVEVLA</sequence>
<keyword evidence="2" id="KW-1185">Reference proteome</keyword>
<dbReference type="EMBL" id="CP119965">
    <property type="protein sequence ID" value="WFD40983.1"/>
    <property type="molecule type" value="Genomic_DNA"/>
</dbReference>
<dbReference type="RefSeq" id="XP_060123880.1">
    <property type="nucleotide sequence ID" value="XM_060267897.1"/>
</dbReference>
<accession>A0AAF0F1E7</accession>
<reference evidence="1" key="1">
    <citation type="submission" date="2023-03" db="EMBL/GenBank/DDBJ databases">
        <title>Mating type loci evolution in Malassezia.</title>
        <authorList>
            <person name="Coelho M.A."/>
        </authorList>
    </citation>
    <scope>NUCLEOTIDE SEQUENCE</scope>
    <source>
        <strain evidence="1">CBS 9431</strain>
    </source>
</reference>
<dbReference type="GeneID" id="85227625"/>
<gene>
    <name evidence="1" type="ORF">MJAP1_003974</name>
</gene>
<organism evidence="1 2">
    <name type="scientific">Malassezia japonica</name>
    <dbReference type="NCBI Taxonomy" id="223818"/>
    <lineage>
        <taxon>Eukaryota</taxon>
        <taxon>Fungi</taxon>
        <taxon>Dikarya</taxon>
        <taxon>Basidiomycota</taxon>
        <taxon>Ustilaginomycotina</taxon>
        <taxon>Malasseziomycetes</taxon>
        <taxon>Malasseziales</taxon>
        <taxon>Malasseziaceae</taxon>
        <taxon>Malassezia</taxon>
    </lineage>
</organism>
<evidence type="ECO:0000313" key="2">
    <source>
        <dbReference type="Proteomes" id="UP001217754"/>
    </source>
</evidence>
<evidence type="ECO:0000313" key="1">
    <source>
        <dbReference type="EMBL" id="WFD40983.1"/>
    </source>
</evidence>
<dbReference type="AlphaFoldDB" id="A0AAF0F1E7"/>
<protein>
    <submittedName>
        <fullName evidence="1">Uncharacterized protein</fullName>
    </submittedName>
</protein>
<proteinExistence type="predicted"/>